<dbReference type="InterPro" id="IPR046868">
    <property type="entry name" value="BAR_4"/>
</dbReference>
<reference evidence="4 5" key="1">
    <citation type="submission" date="2016-06" db="EMBL/GenBank/DDBJ databases">
        <authorList>
            <person name="Kjaerup R.B."/>
            <person name="Dalgaard T.S."/>
            <person name="Juul-Madsen H.R."/>
        </authorList>
    </citation>
    <scope>NUCLEOTIDE SEQUENCE [LARGE SCALE GENOMIC DNA]</scope>
    <source>
        <strain evidence="4 5">Pb300</strain>
    </source>
</reference>
<feature type="region of interest" description="Disordered" evidence="2">
    <location>
        <begin position="811"/>
        <end position="853"/>
    </location>
</feature>
<dbReference type="Gene3D" id="2.30.29.30">
    <property type="entry name" value="Pleckstrin-homology domain (PH domain)/Phosphotyrosine-binding domain (PTB)"/>
    <property type="match status" value="1"/>
</dbReference>
<keyword evidence="1" id="KW-0597">Phosphoprotein</keyword>
<proteinExistence type="predicted"/>
<feature type="domain" description="PH" evidence="3">
    <location>
        <begin position="460"/>
        <end position="565"/>
    </location>
</feature>
<feature type="region of interest" description="Disordered" evidence="2">
    <location>
        <begin position="615"/>
        <end position="707"/>
    </location>
</feature>
<dbReference type="InterPro" id="IPR043453">
    <property type="entry name" value="Slm1_PH"/>
</dbReference>
<protein>
    <recommendedName>
        <fullName evidence="3">PH domain-containing protein</fullName>
    </recommendedName>
</protein>
<evidence type="ECO:0000256" key="1">
    <source>
        <dbReference type="ARBA" id="ARBA00022553"/>
    </source>
</evidence>
<dbReference type="InterPro" id="IPR011993">
    <property type="entry name" value="PH-like_dom_sf"/>
</dbReference>
<evidence type="ECO:0000313" key="4">
    <source>
        <dbReference type="EMBL" id="ODH13096.1"/>
    </source>
</evidence>
<dbReference type="InterPro" id="IPR046869">
    <property type="entry name" value="SLM1/RGC1-like_PH"/>
</dbReference>
<feature type="compositionally biased region" description="Polar residues" evidence="2">
    <location>
        <begin position="639"/>
        <end position="654"/>
    </location>
</feature>
<comment type="caution">
    <text evidence="4">The sequence shown here is derived from an EMBL/GenBank/DDBJ whole genome shotgun (WGS) entry which is preliminary data.</text>
</comment>
<feature type="compositionally biased region" description="Basic residues" evidence="2">
    <location>
        <begin position="137"/>
        <end position="158"/>
    </location>
</feature>
<name>A0A1D2J474_PARBR</name>
<accession>A0A1D2J474</accession>
<dbReference type="SUPFAM" id="SSF50729">
    <property type="entry name" value="PH domain-like"/>
    <property type="match status" value="1"/>
</dbReference>
<dbReference type="InterPro" id="IPR001849">
    <property type="entry name" value="PH_domain"/>
</dbReference>
<feature type="region of interest" description="Disordered" evidence="2">
    <location>
        <begin position="54"/>
        <end position="165"/>
    </location>
</feature>
<evidence type="ECO:0000313" key="5">
    <source>
        <dbReference type="Proteomes" id="UP000242814"/>
    </source>
</evidence>
<dbReference type="Pfam" id="PF20399">
    <property type="entry name" value="PH_20"/>
    <property type="match status" value="1"/>
</dbReference>
<dbReference type="EMBL" id="LZYO01000585">
    <property type="protein sequence ID" value="ODH13096.1"/>
    <property type="molecule type" value="Genomic_DNA"/>
</dbReference>
<sequence length="853" mass="92920">MAARSRTPSHDACATAPGATEASHLNQPNGFASAAADSRPNSYMALGSIVASDFQVRGGGGGGGGVGGAVQPPAPTPAPATAPTQLSRFHEDLSPSRRGSSLINDGRPSGDGGDLHRSDSQVSAALSLLPSRETGTLKKKPSLSRKGSLRRGGSRRSSRAGSVKSMVLGEREKYGMVDGDDVNSAFYIPIPTSGSPTDVLAARFQAWRKVLKDLIMVFREIQKSYEIRSKALLSASNSINNIIFPSTFLATGGIADASKILKDYHGQAMLELAKARDVESEVIRQLAGLRSDLQQKVKEIKGLSSDFKNSVDKEVEGTRKAVRNLQEALGLVDTDPAATSGKGDPFLVRCAVQKQLAKQIDEENYLHRAFLNLESSGRELECIVVAEIQKTYNMYANILRRDADIAYDAAERLNEGPLSIPLDHEWNAFISTNDHLVDPELPIRNFQYINYPGKDHPAAAEVRAGMLERKSKYLKSYTPGWYVLSPTHLHEYKSADRIEYQNPVMSLYLPEQKLGSHSQRGSASHKFMLKGRQTGPMHRGHAWVFRAESHDTMLAWYNDIKNLTEKTGEDRNAFVRKHARTQNGGLYRAGSLSSEGAMDEDEADERPYFAHHVIPNQAPPEVDGQWQRPQPGGRFPSDIQINRHSNVPYASSRESVGDRDAAEHTGSDAEPTKNHHPADLRDGMPDGVHDDFPNDPRNPVSTEKDDINYAEWMAPAATTAMMGSSQQNPHPNPSQQPPTLDTYSTASPKGVDSPSNVFRDINTETISSHIVADNKASTTTHATTVTSTSTVNNVPHFSVELGDADRLTNQTTTVSTAGGSPPSAMKISSERVHPSPTMISEYKLPGQYPAPTY</sequence>
<evidence type="ECO:0000256" key="2">
    <source>
        <dbReference type="SAM" id="MobiDB-lite"/>
    </source>
</evidence>
<feature type="region of interest" description="Disordered" evidence="2">
    <location>
        <begin position="721"/>
        <end position="754"/>
    </location>
</feature>
<feature type="region of interest" description="Disordered" evidence="2">
    <location>
        <begin position="1"/>
        <end position="37"/>
    </location>
</feature>
<dbReference type="CDD" id="cd13311">
    <property type="entry name" value="PH_Slm1"/>
    <property type="match status" value="1"/>
</dbReference>
<dbReference type="PROSITE" id="PS50003">
    <property type="entry name" value="PH_DOMAIN"/>
    <property type="match status" value="1"/>
</dbReference>
<gene>
    <name evidence="4" type="ORF">ACO22_07603</name>
</gene>
<dbReference type="SMART" id="SM00233">
    <property type="entry name" value="PH"/>
    <property type="match status" value="1"/>
</dbReference>
<dbReference type="Proteomes" id="UP000242814">
    <property type="component" value="Unassembled WGS sequence"/>
</dbReference>
<feature type="compositionally biased region" description="Basic and acidic residues" evidence="2">
    <location>
        <begin position="655"/>
        <end position="694"/>
    </location>
</feature>
<dbReference type="VEuPathDB" id="FungiDB:PABG_04540"/>
<evidence type="ECO:0000259" key="3">
    <source>
        <dbReference type="PROSITE" id="PS50003"/>
    </source>
</evidence>
<dbReference type="Pfam" id="PF20400">
    <property type="entry name" value="BAR_4"/>
    <property type="match status" value="1"/>
</dbReference>
<dbReference type="PANTHER" id="PTHR31941:SF16">
    <property type="entry name" value="PHOSPHATIDYLINOSITOL 4,5-BISPHOSPHATE-BINDING PROTEIN SLM1-RELATED"/>
    <property type="match status" value="1"/>
</dbReference>
<dbReference type="PANTHER" id="PTHR31941">
    <property type="entry name" value="CYTOSKELETAL SIGNALING PROTEIN SLM1"/>
    <property type="match status" value="1"/>
</dbReference>
<feature type="compositionally biased region" description="Gly residues" evidence="2">
    <location>
        <begin position="57"/>
        <end position="68"/>
    </location>
</feature>
<dbReference type="VEuPathDB" id="FungiDB:PADG_04936"/>
<dbReference type="AlphaFoldDB" id="A0A1D2J474"/>
<organism evidence="4 5">
    <name type="scientific">Paracoccidioides brasiliensis</name>
    <dbReference type="NCBI Taxonomy" id="121759"/>
    <lineage>
        <taxon>Eukaryota</taxon>
        <taxon>Fungi</taxon>
        <taxon>Dikarya</taxon>
        <taxon>Ascomycota</taxon>
        <taxon>Pezizomycotina</taxon>
        <taxon>Eurotiomycetes</taxon>
        <taxon>Eurotiomycetidae</taxon>
        <taxon>Onygenales</taxon>
        <taxon>Ajellomycetaceae</taxon>
        <taxon>Paracoccidioides</taxon>
    </lineage>
</organism>